<proteinExistence type="predicted"/>
<dbReference type="Pfam" id="PF13396">
    <property type="entry name" value="PLDc_N"/>
    <property type="match status" value="1"/>
</dbReference>
<keyword evidence="8 16" id="KW-0812">Transmembrane</keyword>
<feature type="domain" description="PLD phosphodiesterase" evidence="17">
    <location>
        <begin position="384"/>
        <end position="411"/>
    </location>
</feature>
<evidence type="ECO:0000313" key="19">
    <source>
        <dbReference type="Proteomes" id="UP000051870"/>
    </source>
</evidence>
<evidence type="ECO:0000256" key="16">
    <source>
        <dbReference type="SAM" id="Phobius"/>
    </source>
</evidence>
<dbReference type="InterPro" id="IPR022924">
    <property type="entry name" value="Cardiolipin_synthase"/>
</dbReference>
<evidence type="ECO:0000256" key="4">
    <source>
        <dbReference type="ARBA" id="ARBA00022475"/>
    </source>
</evidence>
<dbReference type="AlphaFoldDB" id="A0A0P1I749"/>
<keyword evidence="11" id="KW-0443">Lipid metabolism</keyword>
<dbReference type="SMART" id="SM00155">
    <property type="entry name" value="PLDc"/>
    <property type="match status" value="2"/>
</dbReference>
<evidence type="ECO:0000256" key="1">
    <source>
        <dbReference type="ARBA" id="ARBA00003145"/>
    </source>
</evidence>
<keyword evidence="6" id="KW-0964">Secreted</keyword>
<dbReference type="NCBIfam" id="TIGR04265">
    <property type="entry name" value="bac_cardiolipin"/>
    <property type="match status" value="1"/>
</dbReference>
<dbReference type="GeneID" id="83880801"/>
<keyword evidence="5" id="KW-0444">Lipid biosynthesis</keyword>
<dbReference type="RefSeq" id="WP_058310849.1">
    <property type="nucleotide sequence ID" value="NZ_CYTW01000001.1"/>
</dbReference>
<evidence type="ECO:0000256" key="14">
    <source>
        <dbReference type="ARBA" id="ARBA00023264"/>
    </source>
</evidence>
<dbReference type="EC" id="2.7.8.-" evidence="15"/>
<keyword evidence="4" id="KW-1003">Cell membrane</keyword>
<dbReference type="GO" id="GO:0005576">
    <property type="term" value="C:extracellular region"/>
    <property type="evidence" value="ECO:0007669"/>
    <property type="project" value="UniProtKB-SubCell"/>
</dbReference>
<dbReference type="PANTHER" id="PTHR21248">
    <property type="entry name" value="CARDIOLIPIN SYNTHASE"/>
    <property type="match status" value="1"/>
</dbReference>
<evidence type="ECO:0000313" key="18">
    <source>
        <dbReference type="EMBL" id="CUJ94532.1"/>
    </source>
</evidence>
<evidence type="ECO:0000256" key="3">
    <source>
        <dbReference type="ARBA" id="ARBA00004651"/>
    </source>
</evidence>
<comment type="subcellular location">
    <subcellularLocation>
        <location evidence="3">Cell membrane</location>
        <topology evidence="3">Multi-pass membrane protein</topology>
    </subcellularLocation>
    <subcellularLocation>
        <location evidence="2">Secreted</location>
    </subcellularLocation>
</comment>
<dbReference type="CDD" id="cd09155">
    <property type="entry name" value="PLDc_PaCLS_like_1"/>
    <property type="match status" value="1"/>
</dbReference>
<dbReference type="FunFam" id="3.30.870.10:FF:000014">
    <property type="entry name" value="Cardiolipin synthase"/>
    <property type="match status" value="1"/>
</dbReference>
<dbReference type="Pfam" id="PF13091">
    <property type="entry name" value="PLDc_2"/>
    <property type="match status" value="2"/>
</dbReference>
<keyword evidence="14" id="KW-1208">Phospholipid metabolism</keyword>
<accession>A0A0P1I749</accession>
<keyword evidence="19" id="KW-1185">Reference proteome</keyword>
<dbReference type="PANTHER" id="PTHR21248:SF22">
    <property type="entry name" value="PHOSPHOLIPASE D"/>
    <property type="match status" value="1"/>
</dbReference>
<protein>
    <recommendedName>
        <fullName evidence="15">Cardiolipin synthase</fullName>
        <ecNumber evidence="15">2.7.8.-</ecNumber>
    </recommendedName>
</protein>
<comment type="function">
    <text evidence="1">Could be a virulence factor.</text>
</comment>
<evidence type="ECO:0000256" key="10">
    <source>
        <dbReference type="ARBA" id="ARBA00022989"/>
    </source>
</evidence>
<evidence type="ECO:0000259" key="17">
    <source>
        <dbReference type="PROSITE" id="PS50035"/>
    </source>
</evidence>
<evidence type="ECO:0000256" key="5">
    <source>
        <dbReference type="ARBA" id="ARBA00022516"/>
    </source>
</evidence>
<keyword evidence="7 18" id="KW-0808">Transferase</keyword>
<dbReference type="InterPro" id="IPR025202">
    <property type="entry name" value="PLD-like_dom"/>
</dbReference>
<feature type="transmembrane region" description="Helical" evidence="16">
    <location>
        <begin position="6"/>
        <end position="22"/>
    </location>
</feature>
<sequence>MYTTFSLILFIALESVAIYFAFRAVQNARTPQGSVAWVVFLLAAPYLGILSYLFLGHKKFAGYVVKRRETERVVEGIEASRAIHAAVGDADDVGYATFERLAAAPVVSGNAMDLLIDGEETFDAIFEAIDAAETYILLQFYIVRDDALGGTLRDHLLRARSRGVKVRFLYDSIGSNQLSRIYIEELTQAGVEILDTNALRGPTNRLQVNFRNHRKTVIVDGRVGFTGGLNVGDEYMGRDPGLGHWRDTHVHLRGPIVAQLQLVFCEDWHWATEQSLLDDLFWQAPRADENMDALLLAPGPADEMETGNLYFCAAIRAARKRIWITSPYFVPDADIGSALKIAALQGIDVRILVPGKADHWSTYLAAFDYFDDLRDAGVKFFVYDNGFIHQKVLLVDNSIASVGTINLDNRSCRLNFEETAMFFDHRAAENVATMLEADFAQSYLLEKSLGDHPLWIRLGAPIARLFAPLL</sequence>
<evidence type="ECO:0000256" key="6">
    <source>
        <dbReference type="ARBA" id="ARBA00022525"/>
    </source>
</evidence>
<organism evidence="18 19">
    <name type="scientific">Shimia thalassica</name>
    <dbReference type="NCBI Taxonomy" id="1715693"/>
    <lineage>
        <taxon>Bacteria</taxon>
        <taxon>Pseudomonadati</taxon>
        <taxon>Pseudomonadota</taxon>
        <taxon>Alphaproteobacteria</taxon>
        <taxon>Rhodobacterales</taxon>
        <taxon>Roseobacteraceae</taxon>
    </lineage>
</organism>
<evidence type="ECO:0000256" key="2">
    <source>
        <dbReference type="ARBA" id="ARBA00004613"/>
    </source>
</evidence>
<dbReference type="InterPro" id="IPR027379">
    <property type="entry name" value="CLS_N"/>
</dbReference>
<dbReference type="SUPFAM" id="SSF56024">
    <property type="entry name" value="Phospholipase D/nuclease"/>
    <property type="match status" value="2"/>
</dbReference>
<reference evidence="19" key="1">
    <citation type="submission" date="2015-09" db="EMBL/GenBank/DDBJ databases">
        <authorList>
            <person name="Rodrigo-Torres Lidia"/>
            <person name="Arahal R.David."/>
        </authorList>
    </citation>
    <scope>NUCLEOTIDE SEQUENCE [LARGE SCALE GENOMIC DNA]</scope>
    <source>
        <strain evidence="19">CECT 7735</strain>
    </source>
</reference>
<dbReference type="GO" id="GO:0005886">
    <property type="term" value="C:plasma membrane"/>
    <property type="evidence" value="ECO:0007669"/>
    <property type="project" value="UniProtKB-SubCell"/>
</dbReference>
<gene>
    <name evidence="18" type="primary">clsA_2</name>
    <name evidence="18" type="ORF">PH7735_01757</name>
</gene>
<dbReference type="GO" id="GO:0008808">
    <property type="term" value="F:cardiolipin synthase activity"/>
    <property type="evidence" value="ECO:0007669"/>
    <property type="project" value="UniProtKB-UniRule"/>
</dbReference>
<feature type="domain" description="PLD phosphodiesterase" evidence="17">
    <location>
        <begin position="208"/>
        <end position="235"/>
    </location>
</feature>
<evidence type="ECO:0000256" key="11">
    <source>
        <dbReference type="ARBA" id="ARBA00023098"/>
    </source>
</evidence>
<evidence type="ECO:0000256" key="12">
    <source>
        <dbReference type="ARBA" id="ARBA00023136"/>
    </source>
</evidence>
<dbReference type="GO" id="GO:0032049">
    <property type="term" value="P:cardiolipin biosynthetic process"/>
    <property type="evidence" value="ECO:0007669"/>
    <property type="project" value="UniProtKB-UniRule"/>
</dbReference>
<dbReference type="Proteomes" id="UP000051870">
    <property type="component" value="Unassembled WGS sequence"/>
</dbReference>
<evidence type="ECO:0000256" key="15">
    <source>
        <dbReference type="NCBIfam" id="TIGR04265"/>
    </source>
</evidence>
<dbReference type="EMBL" id="CYTW01000001">
    <property type="protein sequence ID" value="CUJ94532.1"/>
    <property type="molecule type" value="Genomic_DNA"/>
</dbReference>
<evidence type="ECO:0000256" key="7">
    <source>
        <dbReference type="ARBA" id="ARBA00022679"/>
    </source>
</evidence>
<dbReference type="PROSITE" id="PS50035">
    <property type="entry name" value="PLD"/>
    <property type="match status" value="2"/>
</dbReference>
<keyword evidence="13" id="KW-0594">Phospholipid biosynthesis</keyword>
<dbReference type="InterPro" id="IPR001736">
    <property type="entry name" value="PLipase_D/transphosphatidylase"/>
</dbReference>
<dbReference type="STRING" id="1715693.PH7735_01757"/>
<evidence type="ECO:0000256" key="9">
    <source>
        <dbReference type="ARBA" id="ARBA00022737"/>
    </source>
</evidence>
<name>A0A0P1I749_9RHOB</name>
<keyword evidence="10 16" id="KW-1133">Transmembrane helix</keyword>
<feature type="transmembrane region" description="Helical" evidence="16">
    <location>
        <begin position="34"/>
        <end position="55"/>
    </location>
</feature>
<evidence type="ECO:0000256" key="8">
    <source>
        <dbReference type="ARBA" id="ARBA00022692"/>
    </source>
</evidence>
<dbReference type="Gene3D" id="3.30.870.10">
    <property type="entry name" value="Endonuclease Chain A"/>
    <property type="match status" value="2"/>
</dbReference>
<evidence type="ECO:0000256" key="13">
    <source>
        <dbReference type="ARBA" id="ARBA00023209"/>
    </source>
</evidence>
<keyword evidence="12 16" id="KW-0472">Membrane</keyword>
<keyword evidence="9" id="KW-0677">Repeat</keyword>